<dbReference type="EMBL" id="VIGI01000001">
    <property type="protein sequence ID" value="KAB8304403.1"/>
    <property type="molecule type" value="Genomic_DNA"/>
</dbReference>
<evidence type="ECO:0000313" key="3">
    <source>
        <dbReference type="Proteomes" id="UP000326757"/>
    </source>
</evidence>
<dbReference type="AlphaFoldDB" id="A0A5N6KKT7"/>
<accession>A0A5N6KKT7</accession>
<feature type="compositionally biased region" description="Polar residues" evidence="1">
    <location>
        <begin position="1"/>
        <end position="16"/>
    </location>
</feature>
<sequence>MSNPIQSLSTSPNTNMPAPINHHRPSTIDHRTIPRASNKAPSQRTGTQESTLRTSPPPSHPPTRWTAKLPNPAAFLGLPLGVDVSTRYCWIVMEERKLRCNFNSGRVPCVFVEISIAIFSLRRPLSLWLGLVIRYRAALERNIKGLELAALQNLFISPRPDPWESAACLLHLSIHYSEPAKLIPNLNFDLTLHLQPTIYHLLPSLHHTTSSLRISSPDSAKS</sequence>
<organism evidence="2 3">
    <name type="scientific">Monilinia laxa</name>
    <name type="common">Brown rot fungus</name>
    <name type="synonym">Sclerotinia laxa</name>
    <dbReference type="NCBI Taxonomy" id="61186"/>
    <lineage>
        <taxon>Eukaryota</taxon>
        <taxon>Fungi</taxon>
        <taxon>Dikarya</taxon>
        <taxon>Ascomycota</taxon>
        <taxon>Pezizomycotina</taxon>
        <taxon>Leotiomycetes</taxon>
        <taxon>Helotiales</taxon>
        <taxon>Sclerotiniaceae</taxon>
        <taxon>Monilinia</taxon>
    </lineage>
</organism>
<protein>
    <submittedName>
        <fullName evidence="2">Uncharacterized protein</fullName>
    </submittedName>
</protein>
<evidence type="ECO:0000256" key="1">
    <source>
        <dbReference type="SAM" id="MobiDB-lite"/>
    </source>
</evidence>
<comment type="caution">
    <text evidence="2">The sequence shown here is derived from an EMBL/GenBank/DDBJ whole genome shotgun (WGS) entry which is preliminary data.</text>
</comment>
<keyword evidence="3" id="KW-1185">Reference proteome</keyword>
<evidence type="ECO:0000313" key="2">
    <source>
        <dbReference type="EMBL" id="KAB8304403.1"/>
    </source>
</evidence>
<feature type="region of interest" description="Disordered" evidence="1">
    <location>
        <begin position="1"/>
        <end position="66"/>
    </location>
</feature>
<feature type="compositionally biased region" description="Polar residues" evidence="1">
    <location>
        <begin position="39"/>
        <end position="49"/>
    </location>
</feature>
<dbReference type="Proteomes" id="UP000326757">
    <property type="component" value="Unassembled WGS sequence"/>
</dbReference>
<name>A0A5N6KKT7_MONLA</name>
<reference evidence="2 3" key="1">
    <citation type="submission" date="2019-06" db="EMBL/GenBank/DDBJ databases">
        <title>Genome Sequence of the Brown Rot Fungal Pathogen Monilinia laxa.</title>
        <authorList>
            <person name="De Miccolis Angelini R.M."/>
            <person name="Landi L."/>
            <person name="Abate D."/>
            <person name="Pollastro S."/>
            <person name="Romanazzi G."/>
            <person name="Faretra F."/>
        </authorList>
    </citation>
    <scope>NUCLEOTIDE SEQUENCE [LARGE SCALE GENOMIC DNA]</scope>
    <source>
        <strain evidence="2 3">Mlax316</strain>
    </source>
</reference>
<proteinExistence type="predicted"/>
<gene>
    <name evidence="2" type="ORF">EYC80_003807</name>
</gene>